<organism evidence="1 2">
    <name type="scientific">Adiantum capillus-veneris</name>
    <name type="common">Maidenhair fern</name>
    <dbReference type="NCBI Taxonomy" id="13818"/>
    <lineage>
        <taxon>Eukaryota</taxon>
        <taxon>Viridiplantae</taxon>
        <taxon>Streptophyta</taxon>
        <taxon>Embryophyta</taxon>
        <taxon>Tracheophyta</taxon>
        <taxon>Polypodiopsida</taxon>
        <taxon>Polypodiidae</taxon>
        <taxon>Polypodiales</taxon>
        <taxon>Pteridineae</taxon>
        <taxon>Pteridaceae</taxon>
        <taxon>Vittarioideae</taxon>
        <taxon>Adiantum</taxon>
    </lineage>
</organism>
<dbReference type="OrthoDB" id="1917254at2759"/>
<evidence type="ECO:0000313" key="1">
    <source>
        <dbReference type="EMBL" id="KAI5070464.1"/>
    </source>
</evidence>
<protein>
    <submittedName>
        <fullName evidence="1">Uncharacterized protein</fullName>
    </submittedName>
</protein>
<dbReference type="EMBL" id="JABFUD020000014">
    <property type="protein sequence ID" value="KAI5070464.1"/>
    <property type="molecule type" value="Genomic_DNA"/>
</dbReference>
<evidence type="ECO:0000313" key="2">
    <source>
        <dbReference type="Proteomes" id="UP000886520"/>
    </source>
</evidence>
<name>A0A9D4ZCU2_ADICA</name>
<comment type="caution">
    <text evidence="1">The sequence shown here is derived from an EMBL/GenBank/DDBJ whole genome shotgun (WGS) entry which is preliminary data.</text>
</comment>
<dbReference type="AlphaFoldDB" id="A0A9D4ZCU2"/>
<dbReference type="Proteomes" id="UP000886520">
    <property type="component" value="Chromosome 14"/>
</dbReference>
<sequence length="136" mass="14945">MGNMELACPRPLHPMMRMGAGDIQTSRPFRKLTSCASLLVEGEPGHEILEILLDKACLWDVGGSPIGFIPFSWGSPPVRASNPLIHDKSPMLGEYPLLPRNHSQMEGTASNAAFVDTSKLRARKLRVLSQEALRLL</sequence>
<reference evidence="1" key="1">
    <citation type="submission" date="2021-01" db="EMBL/GenBank/DDBJ databases">
        <title>Adiantum capillus-veneris genome.</title>
        <authorList>
            <person name="Fang Y."/>
            <person name="Liao Q."/>
        </authorList>
    </citation>
    <scope>NUCLEOTIDE SEQUENCE</scope>
    <source>
        <strain evidence="1">H3</strain>
        <tissue evidence="1">Leaf</tissue>
    </source>
</reference>
<keyword evidence="2" id="KW-1185">Reference proteome</keyword>
<proteinExistence type="predicted"/>
<accession>A0A9D4ZCU2</accession>
<gene>
    <name evidence="1" type="ORF">GOP47_0014807</name>
</gene>